<name>A0ABP8UMY5_9ACTN</name>
<dbReference type="Proteomes" id="UP001501442">
    <property type="component" value="Unassembled WGS sequence"/>
</dbReference>
<comment type="caution">
    <text evidence="2">The sequence shown here is derived from an EMBL/GenBank/DDBJ whole genome shotgun (WGS) entry which is preliminary data.</text>
</comment>
<accession>A0ABP8UMY5</accession>
<reference evidence="3" key="1">
    <citation type="journal article" date="2019" name="Int. J. Syst. Evol. Microbiol.">
        <title>The Global Catalogue of Microorganisms (GCM) 10K type strain sequencing project: providing services to taxonomists for standard genome sequencing and annotation.</title>
        <authorList>
            <consortium name="The Broad Institute Genomics Platform"/>
            <consortium name="The Broad Institute Genome Sequencing Center for Infectious Disease"/>
            <person name="Wu L."/>
            <person name="Ma J."/>
        </authorList>
    </citation>
    <scope>NUCLEOTIDE SEQUENCE [LARGE SCALE GENOMIC DNA]</scope>
    <source>
        <strain evidence="3">JCM 17939</strain>
    </source>
</reference>
<keyword evidence="3" id="KW-1185">Reference proteome</keyword>
<gene>
    <name evidence="2" type="ORF">GCM10023196_073240</name>
</gene>
<evidence type="ECO:0000313" key="3">
    <source>
        <dbReference type="Proteomes" id="UP001501442"/>
    </source>
</evidence>
<protein>
    <submittedName>
        <fullName evidence="2">Uncharacterized protein</fullName>
    </submittedName>
</protein>
<evidence type="ECO:0000256" key="1">
    <source>
        <dbReference type="SAM" id="MobiDB-lite"/>
    </source>
</evidence>
<evidence type="ECO:0000313" key="2">
    <source>
        <dbReference type="EMBL" id="GAA4633889.1"/>
    </source>
</evidence>
<organism evidence="2 3">
    <name type="scientific">Actinoallomurus vinaceus</name>
    <dbReference type="NCBI Taxonomy" id="1080074"/>
    <lineage>
        <taxon>Bacteria</taxon>
        <taxon>Bacillati</taxon>
        <taxon>Actinomycetota</taxon>
        <taxon>Actinomycetes</taxon>
        <taxon>Streptosporangiales</taxon>
        <taxon>Thermomonosporaceae</taxon>
        <taxon>Actinoallomurus</taxon>
    </lineage>
</organism>
<sequence>MLRTAPQLSVCWTSVRSFRTVPIGVISKLGMSGRYPHRAHTSAEAIDTAVDHALTRQRDRKDRVGVPPK</sequence>
<proteinExistence type="predicted"/>
<dbReference type="EMBL" id="BAABHK010000013">
    <property type="protein sequence ID" value="GAA4633889.1"/>
    <property type="molecule type" value="Genomic_DNA"/>
</dbReference>
<feature type="region of interest" description="Disordered" evidence="1">
    <location>
        <begin position="50"/>
        <end position="69"/>
    </location>
</feature>